<evidence type="ECO:0000256" key="1">
    <source>
        <dbReference type="SAM" id="MobiDB-lite"/>
    </source>
</evidence>
<dbReference type="Proteomes" id="UP000694411">
    <property type="component" value="Chromosome 4"/>
</dbReference>
<proteinExistence type="predicted"/>
<organism evidence="2 3">
    <name type="scientific">Theropithecus gelada</name>
    <name type="common">Gelada baboon</name>
    <dbReference type="NCBI Taxonomy" id="9565"/>
    <lineage>
        <taxon>Eukaryota</taxon>
        <taxon>Metazoa</taxon>
        <taxon>Chordata</taxon>
        <taxon>Craniata</taxon>
        <taxon>Vertebrata</taxon>
        <taxon>Euteleostomi</taxon>
        <taxon>Mammalia</taxon>
        <taxon>Eutheria</taxon>
        <taxon>Euarchontoglires</taxon>
        <taxon>Primates</taxon>
        <taxon>Haplorrhini</taxon>
        <taxon>Catarrhini</taxon>
        <taxon>Cercopithecidae</taxon>
        <taxon>Cercopithecinae</taxon>
        <taxon>Theropithecus</taxon>
    </lineage>
</organism>
<protein>
    <submittedName>
        <fullName evidence="2">Uncharacterized protein</fullName>
    </submittedName>
</protein>
<evidence type="ECO:0000313" key="3">
    <source>
        <dbReference type="Proteomes" id="UP000694411"/>
    </source>
</evidence>
<reference evidence="2" key="3">
    <citation type="submission" date="2025-09" db="UniProtKB">
        <authorList>
            <consortium name="Ensembl"/>
        </authorList>
    </citation>
    <scope>IDENTIFICATION</scope>
</reference>
<feature type="region of interest" description="Disordered" evidence="1">
    <location>
        <begin position="83"/>
        <end position="104"/>
    </location>
</feature>
<name>A0A8D2GKP5_THEGE</name>
<keyword evidence="3" id="KW-1185">Reference proteome</keyword>
<sequence>RELGDKTLYNLTNYLNCRTLTTRSRQRLKCGNWTCIFFLRWSFTLVAQAGVQWLDLGSPQPLPPGFSGFSCLSLPKCWDYRRAPLQPPPPRPTLGSRHSSHTHPACFPSSSGPWTHIPSSRVCFLPPPTQK</sequence>
<dbReference type="Ensembl" id="ENSTGET00000043843.1">
    <property type="protein sequence ID" value="ENSTGEP00000036924.1"/>
    <property type="gene ID" value="ENSTGEG00000029411.1"/>
</dbReference>
<dbReference type="PANTHER" id="PTHR46254">
    <property type="entry name" value="PROTEIN GVQW1-RELATED"/>
    <property type="match status" value="1"/>
</dbReference>
<reference evidence="2" key="1">
    <citation type="submission" date="2018-05" db="EMBL/GenBank/DDBJ databases">
        <title>Whole genome of Theropithecus gelada.</title>
        <authorList>
            <person name="Chiou K.L."/>
            <person name="Snyder-Mackler N."/>
        </authorList>
    </citation>
    <scope>NUCLEOTIDE SEQUENCE [LARGE SCALE GENOMIC DNA]</scope>
</reference>
<evidence type="ECO:0000313" key="2">
    <source>
        <dbReference type="Ensembl" id="ENSTGEP00000036924.1"/>
    </source>
</evidence>
<accession>A0A8D2GKP5</accession>
<dbReference type="AlphaFoldDB" id="A0A8D2GKP5"/>
<reference evidence="2" key="2">
    <citation type="submission" date="2025-08" db="UniProtKB">
        <authorList>
            <consortium name="Ensembl"/>
        </authorList>
    </citation>
    <scope>IDENTIFICATION</scope>
</reference>